<name>A0AAV7DYS3_ARIFI</name>
<dbReference type="PANTHER" id="PTHR42648:SF11">
    <property type="entry name" value="TRANSPOSON TY4-P GAG-POL POLYPROTEIN"/>
    <property type="match status" value="1"/>
</dbReference>
<evidence type="ECO:0000256" key="12">
    <source>
        <dbReference type="ARBA" id="ARBA00022932"/>
    </source>
</evidence>
<evidence type="ECO:0000256" key="6">
    <source>
        <dbReference type="ARBA" id="ARBA00022759"/>
    </source>
</evidence>
<feature type="region of interest" description="Disordered" evidence="14">
    <location>
        <begin position="313"/>
        <end position="365"/>
    </location>
</feature>
<feature type="compositionally biased region" description="Low complexity" evidence="14">
    <location>
        <begin position="328"/>
        <end position="365"/>
    </location>
</feature>
<evidence type="ECO:0000256" key="7">
    <source>
        <dbReference type="ARBA" id="ARBA00022801"/>
    </source>
</evidence>
<dbReference type="AlphaFoldDB" id="A0AAV7DYS3"/>
<evidence type="ECO:0000256" key="9">
    <source>
        <dbReference type="ARBA" id="ARBA00022842"/>
    </source>
</evidence>
<keyword evidence="9" id="KW-0460">Magnesium</keyword>
<dbReference type="PANTHER" id="PTHR42648">
    <property type="entry name" value="TRANSPOSASE, PUTATIVE-RELATED"/>
    <property type="match status" value="1"/>
</dbReference>
<dbReference type="GO" id="GO:0003887">
    <property type="term" value="F:DNA-directed DNA polymerase activity"/>
    <property type="evidence" value="ECO:0007669"/>
    <property type="project" value="UniProtKB-KW"/>
</dbReference>
<protein>
    <recommendedName>
        <fullName evidence="15">Retrovirus-related Pol polyprotein from transposon TNT 1-94-like beta-barrel domain-containing protein</fullName>
    </recommendedName>
</protein>
<reference evidence="16 17" key="1">
    <citation type="submission" date="2021-07" db="EMBL/GenBank/DDBJ databases">
        <title>The Aristolochia fimbriata genome: insights into angiosperm evolution, floral development and chemical biosynthesis.</title>
        <authorList>
            <person name="Jiao Y."/>
        </authorList>
    </citation>
    <scope>NUCLEOTIDE SEQUENCE [LARGE SCALE GENOMIC DNA]</scope>
    <source>
        <strain evidence="16">IBCAS-2021</strain>
        <tissue evidence="16">Leaf</tissue>
    </source>
</reference>
<dbReference type="GO" id="GO:0004519">
    <property type="term" value="F:endonuclease activity"/>
    <property type="evidence" value="ECO:0007669"/>
    <property type="project" value="UniProtKB-KW"/>
</dbReference>
<dbReference type="GO" id="GO:0006310">
    <property type="term" value="P:DNA recombination"/>
    <property type="evidence" value="ECO:0007669"/>
    <property type="project" value="UniProtKB-KW"/>
</dbReference>
<keyword evidence="2" id="KW-0645">Protease</keyword>
<evidence type="ECO:0000256" key="1">
    <source>
        <dbReference type="ARBA" id="ARBA00002180"/>
    </source>
</evidence>
<evidence type="ECO:0000256" key="8">
    <source>
        <dbReference type="ARBA" id="ARBA00022840"/>
    </source>
</evidence>
<keyword evidence="5" id="KW-0547">Nucleotide-binding</keyword>
<evidence type="ECO:0000256" key="10">
    <source>
        <dbReference type="ARBA" id="ARBA00022908"/>
    </source>
</evidence>
<dbReference type="InterPro" id="IPR039537">
    <property type="entry name" value="Retrotran_Ty1/copia-like"/>
</dbReference>
<evidence type="ECO:0000256" key="3">
    <source>
        <dbReference type="ARBA" id="ARBA00022722"/>
    </source>
</evidence>
<evidence type="ECO:0000256" key="2">
    <source>
        <dbReference type="ARBA" id="ARBA00022670"/>
    </source>
</evidence>
<comment type="function">
    <text evidence="1">The aspartyl protease (PR) mediates the proteolytic cleavages of the Gag and Gag-Pol polyproteins after assembly of the VLP.</text>
</comment>
<keyword evidence="12" id="KW-0548">Nucleotidyltransferase</keyword>
<dbReference type="GO" id="GO:0015074">
    <property type="term" value="P:DNA integration"/>
    <property type="evidence" value="ECO:0007669"/>
    <property type="project" value="UniProtKB-KW"/>
</dbReference>
<keyword evidence="7" id="KW-0378">Hydrolase</keyword>
<keyword evidence="3" id="KW-0540">Nuclease</keyword>
<keyword evidence="6" id="KW-0255">Endonuclease</keyword>
<dbReference type="GO" id="GO:0046872">
    <property type="term" value="F:metal ion binding"/>
    <property type="evidence" value="ECO:0007669"/>
    <property type="project" value="UniProtKB-KW"/>
</dbReference>
<dbReference type="Pfam" id="PF22936">
    <property type="entry name" value="Pol_BBD"/>
    <property type="match status" value="1"/>
</dbReference>
<evidence type="ECO:0000256" key="4">
    <source>
        <dbReference type="ARBA" id="ARBA00022723"/>
    </source>
</evidence>
<evidence type="ECO:0000256" key="5">
    <source>
        <dbReference type="ARBA" id="ARBA00022741"/>
    </source>
</evidence>
<accession>A0AAV7DYS3</accession>
<evidence type="ECO:0000259" key="15">
    <source>
        <dbReference type="Pfam" id="PF22936"/>
    </source>
</evidence>
<evidence type="ECO:0000256" key="11">
    <source>
        <dbReference type="ARBA" id="ARBA00022918"/>
    </source>
</evidence>
<keyword evidence="10" id="KW-0229">DNA integration</keyword>
<keyword evidence="4" id="KW-0479">Metal-binding</keyword>
<keyword evidence="8" id="KW-0067">ATP-binding</keyword>
<keyword evidence="13" id="KW-0233">DNA recombination</keyword>
<keyword evidence="17" id="KW-1185">Reference proteome</keyword>
<dbReference type="GO" id="GO:0008233">
    <property type="term" value="F:peptidase activity"/>
    <property type="evidence" value="ECO:0007669"/>
    <property type="project" value="UniProtKB-KW"/>
</dbReference>
<dbReference type="InterPro" id="IPR054722">
    <property type="entry name" value="PolX-like_BBD"/>
</dbReference>
<evidence type="ECO:0000313" key="16">
    <source>
        <dbReference type="EMBL" id="KAG9441449.1"/>
    </source>
</evidence>
<sequence>MENNRETVDNQKVVEKALKSVTKKFRYKVNVIEEFKDLGKMTLNSLLGSLQAYEIILKDDEEEEVAQALQIPVSEPGAQFARSDDRGEEREQKLLLSCNTTVEAQHQMWTGCNNHMSGQEELFHSLYVTVRSEVKFGNSARLPMMGKRNIQITTTDGATNNIADIYYVSGLHQNLLSVGQLSEKGLELLSQKGTVYGLPTIRSPKTVCEPCVMAKQARQVFPLGQAQRALQSLELIHSDLCGPLESYESLEFKTPYEAWRGRVPNVQHLRVFGCLAYAHVPKELRNKLDDQTEKYGEWVWNEEEDNPLIFVLEGEPEAAPPMIEEEPSSPSVPSPSQEPQTSSVPSTSQEPQTSSVPSTSQEPQT</sequence>
<keyword evidence="12" id="KW-0239">DNA-directed DNA polymerase</keyword>
<dbReference type="GO" id="GO:0003964">
    <property type="term" value="F:RNA-directed DNA polymerase activity"/>
    <property type="evidence" value="ECO:0007669"/>
    <property type="project" value="UniProtKB-KW"/>
</dbReference>
<dbReference type="GO" id="GO:0006508">
    <property type="term" value="P:proteolysis"/>
    <property type="evidence" value="ECO:0007669"/>
    <property type="project" value="UniProtKB-KW"/>
</dbReference>
<organism evidence="16 17">
    <name type="scientific">Aristolochia fimbriata</name>
    <name type="common">White veined hardy Dutchman's pipe vine</name>
    <dbReference type="NCBI Taxonomy" id="158543"/>
    <lineage>
        <taxon>Eukaryota</taxon>
        <taxon>Viridiplantae</taxon>
        <taxon>Streptophyta</taxon>
        <taxon>Embryophyta</taxon>
        <taxon>Tracheophyta</taxon>
        <taxon>Spermatophyta</taxon>
        <taxon>Magnoliopsida</taxon>
        <taxon>Magnoliidae</taxon>
        <taxon>Piperales</taxon>
        <taxon>Aristolochiaceae</taxon>
        <taxon>Aristolochia</taxon>
    </lineage>
</organism>
<dbReference type="EMBL" id="JAINDJ010000007">
    <property type="protein sequence ID" value="KAG9441449.1"/>
    <property type="molecule type" value="Genomic_DNA"/>
</dbReference>
<comment type="caution">
    <text evidence="16">The sequence shown here is derived from an EMBL/GenBank/DDBJ whole genome shotgun (WGS) entry which is preliminary data.</text>
</comment>
<feature type="domain" description="Retrovirus-related Pol polyprotein from transposon TNT 1-94-like beta-barrel" evidence="15">
    <location>
        <begin position="110"/>
        <end position="185"/>
    </location>
</feature>
<dbReference type="Proteomes" id="UP000825729">
    <property type="component" value="Unassembled WGS sequence"/>
</dbReference>
<proteinExistence type="predicted"/>
<dbReference type="GO" id="GO:0005524">
    <property type="term" value="F:ATP binding"/>
    <property type="evidence" value="ECO:0007669"/>
    <property type="project" value="UniProtKB-KW"/>
</dbReference>
<keyword evidence="12" id="KW-0808">Transferase</keyword>
<evidence type="ECO:0000256" key="13">
    <source>
        <dbReference type="ARBA" id="ARBA00023172"/>
    </source>
</evidence>
<evidence type="ECO:0000256" key="14">
    <source>
        <dbReference type="SAM" id="MobiDB-lite"/>
    </source>
</evidence>
<keyword evidence="11" id="KW-0695">RNA-directed DNA polymerase</keyword>
<evidence type="ECO:0000313" key="17">
    <source>
        <dbReference type="Proteomes" id="UP000825729"/>
    </source>
</evidence>
<gene>
    <name evidence="16" type="ORF">H6P81_017303</name>
</gene>